<dbReference type="Pfam" id="PF07878">
    <property type="entry name" value="RHH_5"/>
    <property type="match status" value="1"/>
</dbReference>
<name>A0ABV0KBH0_9CYAN</name>
<evidence type="ECO:0000313" key="2">
    <source>
        <dbReference type="EMBL" id="MEP0950130.1"/>
    </source>
</evidence>
<feature type="domain" description="CopG-like ribbon-helix-helix" evidence="1">
    <location>
        <begin position="2"/>
        <end position="44"/>
    </location>
</feature>
<dbReference type="InterPro" id="IPR012869">
    <property type="entry name" value="RHH_5"/>
</dbReference>
<evidence type="ECO:0000313" key="3">
    <source>
        <dbReference type="Proteomes" id="UP001482513"/>
    </source>
</evidence>
<reference evidence="2 3" key="1">
    <citation type="submission" date="2022-04" db="EMBL/GenBank/DDBJ databases">
        <title>Positive selection, recombination, and allopatry shape intraspecific diversity of widespread and dominant cyanobacteria.</title>
        <authorList>
            <person name="Wei J."/>
            <person name="Shu W."/>
            <person name="Hu C."/>
        </authorList>
    </citation>
    <scope>NUCLEOTIDE SEQUENCE [LARGE SCALE GENOMIC DNA]</scope>
    <source>
        <strain evidence="2 3">DQ-A4</strain>
    </source>
</reference>
<evidence type="ECO:0000259" key="1">
    <source>
        <dbReference type="Pfam" id="PF07878"/>
    </source>
</evidence>
<dbReference type="RefSeq" id="WP_190748030.1">
    <property type="nucleotide sequence ID" value="NZ_JAMPKX010000021.1"/>
</dbReference>
<dbReference type="InterPro" id="IPR013321">
    <property type="entry name" value="Arc_rbn_hlx_hlx"/>
</dbReference>
<sequence>MSKRIQVTLPDRLADDLEQWADYDGRAIANLAAFLLEQAVRNAKQDGTFPTEAKP</sequence>
<gene>
    <name evidence="2" type="ORF">NC992_24870</name>
</gene>
<dbReference type="Gene3D" id="1.10.1220.10">
    <property type="entry name" value="Met repressor-like"/>
    <property type="match status" value="1"/>
</dbReference>
<proteinExistence type="predicted"/>
<organism evidence="2 3">
    <name type="scientific">Leptolyngbya subtilissima DQ-A4</name>
    <dbReference type="NCBI Taxonomy" id="2933933"/>
    <lineage>
        <taxon>Bacteria</taxon>
        <taxon>Bacillati</taxon>
        <taxon>Cyanobacteriota</taxon>
        <taxon>Cyanophyceae</taxon>
        <taxon>Leptolyngbyales</taxon>
        <taxon>Leptolyngbyaceae</taxon>
        <taxon>Leptolyngbya group</taxon>
        <taxon>Leptolyngbya</taxon>
    </lineage>
</organism>
<accession>A0ABV0KBH0</accession>
<dbReference type="SUPFAM" id="SSF47598">
    <property type="entry name" value="Ribbon-helix-helix"/>
    <property type="match status" value="1"/>
</dbReference>
<comment type="caution">
    <text evidence="2">The sequence shown here is derived from an EMBL/GenBank/DDBJ whole genome shotgun (WGS) entry which is preliminary data.</text>
</comment>
<keyword evidence="3" id="KW-1185">Reference proteome</keyword>
<dbReference type="InterPro" id="IPR010985">
    <property type="entry name" value="Ribbon_hlx_hlx"/>
</dbReference>
<dbReference type="Proteomes" id="UP001482513">
    <property type="component" value="Unassembled WGS sequence"/>
</dbReference>
<protein>
    <recommendedName>
        <fullName evidence="1">CopG-like ribbon-helix-helix domain-containing protein</fullName>
    </recommendedName>
</protein>
<dbReference type="EMBL" id="JAMPKX010000021">
    <property type="protein sequence ID" value="MEP0950130.1"/>
    <property type="molecule type" value="Genomic_DNA"/>
</dbReference>